<sequence length="181" mass="20368">MISVSKSKFFLVLICLPIVFLTACKVEYSFTGTTLDYNVTQTFSVANFFNDSGGGPANMGQNFTESLKDYFQRNTQLELVQSSGDLQFEGAITRYSVTPQATVTSTDPNIPDRAGQMRLTIAVEVNYMNLSNEEEDTKKTFSFYQDYDPRTTSSLEVESDLIEVIFENIIQDIFTSTVANW</sequence>
<dbReference type="EMBL" id="JACYTQ010000001">
    <property type="protein sequence ID" value="MBD8487571.1"/>
    <property type="molecule type" value="Genomic_DNA"/>
</dbReference>
<evidence type="ECO:0000313" key="2">
    <source>
        <dbReference type="Proteomes" id="UP000647133"/>
    </source>
</evidence>
<dbReference type="InterPro" id="IPR007485">
    <property type="entry name" value="LPS_assembly_LptE"/>
</dbReference>
<evidence type="ECO:0000313" key="1">
    <source>
        <dbReference type="EMBL" id="MBD8487571.1"/>
    </source>
</evidence>
<comment type="caution">
    <text evidence="1">The sequence shown here is derived from an EMBL/GenBank/DDBJ whole genome shotgun (WGS) entry which is preliminary data.</text>
</comment>
<protein>
    <submittedName>
        <fullName evidence="1">LptE family protein</fullName>
    </submittedName>
</protein>
<dbReference type="Proteomes" id="UP000647133">
    <property type="component" value="Unassembled WGS sequence"/>
</dbReference>
<accession>A0ABR9AFQ9</accession>
<dbReference type="RefSeq" id="WP_192007624.1">
    <property type="nucleotide sequence ID" value="NZ_JACYTQ010000001.1"/>
</dbReference>
<gene>
    <name evidence="1" type="ORF">IFO69_02310</name>
</gene>
<dbReference type="Pfam" id="PF04390">
    <property type="entry name" value="LptE"/>
    <property type="match status" value="1"/>
</dbReference>
<keyword evidence="2" id="KW-1185">Reference proteome</keyword>
<organism evidence="1 2">
    <name type="scientific">Echinicola arenosa</name>
    <dbReference type="NCBI Taxonomy" id="2774144"/>
    <lineage>
        <taxon>Bacteria</taxon>
        <taxon>Pseudomonadati</taxon>
        <taxon>Bacteroidota</taxon>
        <taxon>Cytophagia</taxon>
        <taxon>Cytophagales</taxon>
        <taxon>Cyclobacteriaceae</taxon>
        <taxon>Echinicola</taxon>
    </lineage>
</organism>
<proteinExistence type="predicted"/>
<name>A0ABR9AFQ9_9BACT</name>
<dbReference type="PROSITE" id="PS51257">
    <property type="entry name" value="PROKAR_LIPOPROTEIN"/>
    <property type="match status" value="1"/>
</dbReference>
<reference evidence="1 2" key="1">
    <citation type="submission" date="2020-09" db="EMBL/GenBank/DDBJ databases">
        <title>Echinicola sp. CAU 1574 isolated from sand of Sido Beach.</title>
        <authorList>
            <person name="Kim W."/>
        </authorList>
    </citation>
    <scope>NUCLEOTIDE SEQUENCE [LARGE SCALE GENOMIC DNA]</scope>
    <source>
        <strain evidence="1 2">CAU 1574</strain>
    </source>
</reference>